<dbReference type="InterPro" id="IPR045235">
    <property type="entry name" value="PuuE_HpPgdA-like"/>
</dbReference>
<feature type="domain" description="NodB homology" evidence="5">
    <location>
        <begin position="62"/>
        <end position="317"/>
    </location>
</feature>
<reference evidence="6" key="1">
    <citation type="journal article" date="2014" name="Int. J. Syst. Evol. Microbiol.">
        <title>Complete genome sequence of Corynebacterium casei LMG S-19264T (=DSM 44701T), isolated from a smear-ripened cheese.</title>
        <authorList>
            <consortium name="US DOE Joint Genome Institute (JGI-PGF)"/>
            <person name="Walter F."/>
            <person name="Albersmeier A."/>
            <person name="Kalinowski J."/>
            <person name="Ruckert C."/>
        </authorList>
    </citation>
    <scope>NUCLEOTIDE SEQUENCE</scope>
    <source>
        <strain evidence="6">CGMCC 1.15725</strain>
    </source>
</reference>
<evidence type="ECO:0000256" key="3">
    <source>
        <dbReference type="ARBA" id="ARBA00020071"/>
    </source>
</evidence>
<evidence type="ECO:0000313" key="6">
    <source>
        <dbReference type="EMBL" id="GGF10637.1"/>
    </source>
</evidence>
<dbReference type="GO" id="GO:0016810">
    <property type="term" value="F:hydrolase activity, acting on carbon-nitrogen (but not peptide) bonds"/>
    <property type="evidence" value="ECO:0007669"/>
    <property type="project" value="InterPro"/>
</dbReference>
<dbReference type="InterPro" id="IPR022560">
    <property type="entry name" value="DUF3473"/>
</dbReference>
<dbReference type="InterPro" id="IPR011330">
    <property type="entry name" value="Glyco_hydro/deAcase_b/a-brl"/>
</dbReference>
<dbReference type="SUPFAM" id="SSF88713">
    <property type="entry name" value="Glycoside hydrolase/deacetylase"/>
    <property type="match status" value="1"/>
</dbReference>
<dbReference type="RefSeq" id="WP_229743561.1">
    <property type="nucleotide sequence ID" value="NZ_BMJQ01000003.1"/>
</dbReference>
<organism evidence="6 7">
    <name type="scientific">Aliidongia dinghuensis</name>
    <dbReference type="NCBI Taxonomy" id="1867774"/>
    <lineage>
        <taxon>Bacteria</taxon>
        <taxon>Pseudomonadati</taxon>
        <taxon>Pseudomonadota</taxon>
        <taxon>Alphaproteobacteria</taxon>
        <taxon>Rhodospirillales</taxon>
        <taxon>Dongiaceae</taxon>
        <taxon>Aliidongia</taxon>
    </lineage>
</organism>
<dbReference type="Proteomes" id="UP000646365">
    <property type="component" value="Unassembled WGS sequence"/>
</dbReference>
<comment type="similarity">
    <text evidence="2">Belongs to the polysaccharide deacetylase family.</text>
</comment>
<dbReference type="Pfam" id="PF11959">
    <property type="entry name" value="DUF3473"/>
    <property type="match status" value="1"/>
</dbReference>
<evidence type="ECO:0000256" key="4">
    <source>
        <dbReference type="ARBA" id="ARBA00032976"/>
    </source>
</evidence>
<name>A0A8J2YRB5_9PROT</name>
<dbReference type="AlphaFoldDB" id="A0A8J2YRB5"/>
<accession>A0A8J2YRB5</accession>
<dbReference type="NCBIfam" id="TIGR03006">
    <property type="entry name" value="pepcterm_polyde"/>
    <property type="match status" value="1"/>
</dbReference>
<proteinExistence type="inferred from homology"/>
<dbReference type="EMBL" id="BMJQ01000003">
    <property type="protein sequence ID" value="GGF10637.1"/>
    <property type="molecule type" value="Genomic_DNA"/>
</dbReference>
<dbReference type="GO" id="GO:0005975">
    <property type="term" value="P:carbohydrate metabolic process"/>
    <property type="evidence" value="ECO:0007669"/>
    <property type="project" value="InterPro"/>
</dbReference>
<dbReference type="PANTHER" id="PTHR47561:SF1">
    <property type="entry name" value="POLYSACCHARIDE DEACETYLASE FAMILY PROTEIN (AFU_ORTHOLOGUE AFUA_6G05030)"/>
    <property type="match status" value="1"/>
</dbReference>
<dbReference type="CDD" id="cd10941">
    <property type="entry name" value="CE4_PuuE_HpPgdA_like_2"/>
    <property type="match status" value="1"/>
</dbReference>
<evidence type="ECO:0000313" key="7">
    <source>
        <dbReference type="Proteomes" id="UP000646365"/>
    </source>
</evidence>
<dbReference type="Gene3D" id="3.20.20.370">
    <property type="entry name" value="Glycoside hydrolase/deacetylase"/>
    <property type="match status" value="1"/>
</dbReference>
<dbReference type="PROSITE" id="PS51677">
    <property type="entry name" value="NODB"/>
    <property type="match status" value="1"/>
</dbReference>
<dbReference type="Pfam" id="PF01522">
    <property type="entry name" value="Polysacc_deac_1"/>
    <property type="match status" value="1"/>
</dbReference>
<comment type="caution">
    <text evidence="6">The sequence shown here is derived from an EMBL/GenBank/DDBJ whole genome shotgun (WGS) entry which is preliminary data.</text>
</comment>
<evidence type="ECO:0000259" key="5">
    <source>
        <dbReference type="PROSITE" id="PS51677"/>
    </source>
</evidence>
<dbReference type="InterPro" id="IPR002509">
    <property type="entry name" value="NODB_dom"/>
</dbReference>
<evidence type="ECO:0000256" key="2">
    <source>
        <dbReference type="ARBA" id="ARBA00010973"/>
    </source>
</evidence>
<dbReference type="InterPro" id="IPR014344">
    <property type="entry name" value="XrtA_polysacc_deacetyl"/>
</dbReference>
<reference evidence="6" key="2">
    <citation type="submission" date="2020-09" db="EMBL/GenBank/DDBJ databases">
        <authorList>
            <person name="Sun Q."/>
            <person name="Zhou Y."/>
        </authorList>
    </citation>
    <scope>NUCLEOTIDE SEQUENCE</scope>
    <source>
        <strain evidence="6">CGMCC 1.15725</strain>
    </source>
</reference>
<dbReference type="PANTHER" id="PTHR47561">
    <property type="entry name" value="POLYSACCHARIDE DEACETYLASE FAMILY PROTEIN (AFU_ORTHOLOGUE AFUA_6G05030)"/>
    <property type="match status" value="1"/>
</dbReference>
<keyword evidence="7" id="KW-1185">Reference proteome</keyword>
<evidence type="ECO:0000256" key="1">
    <source>
        <dbReference type="ARBA" id="ARBA00003236"/>
    </source>
</evidence>
<comment type="function">
    <text evidence="1">Is involved in generating a small heat-stable compound (Nod), an acylated oligomer of N-acetylglucosamine, that stimulates mitosis in various plant protoplasts.</text>
</comment>
<sequence>MTASLHAFSPSTVRPQAQPIDPARFAPIVEAPRREDARIVNAMSVDVEDYFQVQAFANTVARDRWDEFERRVERNTDRVLQIFADARVAATFFTLGWVAERYPQLIRRIADQGHEVASHGWAHHLVTSQTPEEFRADIRRTRALLEDLSGQSVVGYRAATFSIGRTNLWAFDVLAEEGYRYSSSIFPVHHDLYGMPEAPHGPFRPRAGEPFVEFPMCTVEALGRTIPCSGGGYFRLMPYAAFRWAVKRLHADAERPCIFYFHPWEIDPGQPRVPGLSIKGRFRHYLNLDRMEPRLRRLLGDFRWDRMDRVFGSFLPH</sequence>
<protein>
    <recommendedName>
        <fullName evidence="3">Chitooligosaccharide deacetylase</fullName>
    </recommendedName>
    <alternativeName>
        <fullName evidence="4">Nodulation protein B</fullName>
    </alternativeName>
</protein>
<gene>
    <name evidence="6" type="ORF">GCM10011611_15280</name>
</gene>